<evidence type="ECO:0000313" key="3">
    <source>
        <dbReference type="Proteomes" id="UP000216947"/>
    </source>
</evidence>
<dbReference type="InterPro" id="IPR050228">
    <property type="entry name" value="Carboxylesterase_BioH"/>
</dbReference>
<sequence>MNPGIGAHLRANGIRQHYLHFPGPGPDVLIIPGIVSPAALWQHVGNWLSTRYNCYIIDVRGRGLSESGPHIDYGVNACAQDVIAFISAAALNHPIIIGHSMGARIALRAAALAGKPIGPIVLVDPPTSGPGRRPYPIPKARTVALLRAAHRGEALQAMQQSTAAPWPEALQRLRAEWLCTCDERAVHVTYDDFHQEDMFTDLARAQAPIALLCAGEGGVVSDTDIAEMLKLRPGMETTRVPGVGHQLQAEDFEAFKHALDGILATTIQR</sequence>
<dbReference type="Gene3D" id="3.40.50.1820">
    <property type="entry name" value="alpha/beta hydrolase"/>
    <property type="match status" value="1"/>
</dbReference>
<keyword evidence="3" id="KW-1185">Reference proteome</keyword>
<dbReference type="PANTHER" id="PTHR43194">
    <property type="entry name" value="HYDROLASE ALPHA/BETA FOLD FAMILY"/>
    <property type="match status" value="1"/>
</dbReference>
<comment type="caution">
    <text evidence="2">The sequence shown here is derived from an EMBL/GenBank/DDBJ whole genome shotgun (WGS) entry which is preliminary data.</text>
</comment>
<organism evidence="2 3">
    <name type="scientific">Bordetella genomosp. 7</name>
    <dbReference type="NCBI Taxonomy" id="1416805"/>
    <lineage>
        <taxon>Bacteria</taxon>
        <taxon>Pseudomonadati</taxon>
        <taxon>Pseudomonadota</taxon>
        <taxon>Betaproteobacteria</taxon>
        <taxon>Burkholderiales</taxon>
        <taxon>Alcaligenaceae</taxon>
        <taxon>Bordetella</taxon>
    </lineage>
</organism>
<reference evidence="3" key="1">
    <citation type="submission" date="2017-05" db="EMBL/GenBank/DDBJ databases">
        <title>Complete and WGS of Bordetella genogroups.</title>
        <authorList>
            <person name="Spilker T."/>
            <person name="Lipuma J."/>
        </authorList>
    </citation>
    <scope>NUCLEOTIDE SEQUENCE [LARGE SCALE GENOMIC DNA]</scope>
    <source>
        <strain evidence="3">AU18089</strain>
    </source>
</reference>
<name>A0A261RII0_9BORD</name>
<dbReference type="InterPro" id="IPR000073">
    <property type="entry name" value="AB_hydrolase_1"/>
</dbReference>
<dbReference type="SUPFAM" id="SSF53474">
    <property type="entry name" value="alpha/beta-Hydrolases"/>
    <property type="match status" value="1"/>
</dbReference>
<evidence type="ECO:0000259" key="1">
    <source>
        <dbReference type="Pfam" id="PF12697"/>
    </source>
</evidence>
<accession>A0A261RII0</accession>
<protein>
    <recommendedName>
        <fullName evidence="1">AB hydrolase-1 domain-containing protein</fullName>
    </recommendedName>
</protein>
<dbReference type="RefSeq" id="WP_094795950.1">
    <property type="nucleotide sequence ID" value="NZ_NEVK01000003.1"/>
</dbReference>
<feature type="domain" description="AB hydrolase-1" evidence="1">
    <location>
        <begin position="28"/>
        <end position="247"/>
    </location>
</feature>
<dbReference type="Pfam" id="PF12697">
    <property type="entry name" value="Abhydrolase_6"/>
    <property type="match status" value="1"/>
</dbReference>
<dbReference type="AlphaFoldDB" id="A0A261RII0"/>
<proteinExistence type="predicted"/>
<dbReference type="InterPro" id="IPR029058">
    <property type="entry name" value="AB_hydrolase_fold"/>
</dbReference>
<dbReference type="EMBL" id="NEVK01000003">
    <property type="protein sequence ID" value="OZI24430.1"/>
    <property type="molecule type" value="Genomic_DNA"/>
</dbReference>
<dbReference type="Proteomes" id="UP000216947">
    <property type="component" value="Unassembled WGS sequence"/>
</dbReference>
<gene>
    <name evidence="2" type="ORF">CAL19_02615</name>
</gene>
<evidence type="ECO:0000313" key="2">
    <source>
        <dbReference type="EMBL" id="OZI24430.1"/>
    </source>
</evidence>
<dbReference type="PANTHER" id="PTHR43194:SF2">
    <property type="entry name" value="PEROXISOMAL MEMBRANE PROTEIN LPX1"/>
    <property type="match status" value="1"/>
</dbReference>